<accession>A0A179IM81</accession>
<dbReference type="AlphaFoldDB" id="A0A179IM81"/>
<dbReference type="Proteomes" id="UP000243081">
    <property type="component" value="Unassembled WGS sequence"/>
</dbReference>
<comment type="caution">
    <text evidence="1">The sequence shown here is derived from an EMBL/GenBank/DDBJ whole genome shotgun (WGS) entry which is preliminary data.</text>
</comment>
<reference evidence="1 2" key="1">
    <citation type="submission" date="2016-03" db="EMBL/GenBank/DDBJ databases">
        <title>Fine-scale spatial genetic structure of a fungal parasite of coffee scale insects.</title>
        <authorList>
            <person name="Jackson D."/>
            <person name="Zemenick K.A."/>
            <person name="Malloure B."/>
            <person name="Quandt C.A."/>
            <person name="James T.Y."/>
        </authorList>
    </citation>
    <scope>NUCLEOTIDE SEQUENCE [LARGE SCALE GENOMIC DNA]</scope>
    <source>
        <strain evidence="1 2">UM487</strain>
    </source>
</reference>
<organism evidence="1 2">
    <name type="scientific">Cordyceps confragosa</name>
    <name type="common">Lecanicillium lecanii</name>
    <dbReference type="NCBI Taxonomy" id="2714763"/>
    <lineage>
        <taxon>Eukaryota</taxon>
        <taxon>Fungi</taxon>
        <taxon>Dikarya</taxon>
        <taxon>Ascomycota</taxon>
        <taxon>Pezizomycotina</taxon>
        <taxon>Sordariomycetes</taxon>
        <taxon>Hypocreomycetidae</taxon>
        <taxon>Hypocreales</taxon>
        <taxon>Cordycipitaceae</taxon>
        <taxon>Akanthomyces</taxon>
    </lineage>
</organism>
<dbReference type="EMBL" id="LUKN01000411">
    <property type="protein sequence ID" value="OAR02972.1"/>
    <property type="molecule type" value="Genomic_DNA"/>
</dbReference>
<name>A0A179IM81_CORDF</name>
<keyword evidence="2" id="KW-1185">Reference proteome</keyword>
<dbReference type="OMA" id="ARPFNHE"/>
<evidence type="ECO:0000313" key="1">
    <source>
        <dbReference type="EMBL" id="OAR02972.1"/>
    </source>
</evidence>
<evidence type="ECO:0000313" key="2">
    <source>
        <dbReference type="Proteomes" id="UP000243081"/>
    </source>
</evidence>
<dbReference type="OrthoDB" id="4367324at2759"/>
<proteinExistence type="predicted"/>
<sequence>MAANAANMATVRLLDFLQNDPNPFQYYHRGQSDTTTTNQAFEITTVQTVHDWPEFNLQTIMNHCGHLLQNVLIAMDVHPSTPCPPFAAEDGLREHIATYVDRPIRRALARTFGHIAASPGSQ</sequence>
<gene>
    <name evidence="1" type="ORF">LLEC1_07109</name>
</gene>
<protein>
    <submittedName>
        <fullName evidence="1">Uncharacterized protein</fullName>
    </submittedName>
</protein>